<evidence type="ECO:0008006" key="4">
    <source>
        <dbReference type="Google" id="ProtNLM"/>
    </source>
</evidence>
<name>A0AAW0MGP7_9GOBI</name>
<evidence type="ECO:0000313" key="2">
    <source>
        <dbReference type="EMBL" id="KAK7878249.1"/>
    </source>
</evidence>
<gene>
    <name evidence="2" type="ORF">WMY93_034364</name>
</gene>
<dbReference type="Proteomes" id="UP001460270">
    <property type="component" value="Unassembled WGS sequence"/>
</dbReference>
<comment type="caution">
    <text evidence="2">The sequence shown here is derived from an EMBL/GenBank/DDBJ whole genome shotgun (WGS) entry which is preliminary data.</text>
</comment>
<dbReference type="AlphaFoldDB" id="A0AAW0MGP7"/>
<evidence type="ECO:0000313" key="3">
    <source>
        <dbReference type="Proteomes" id="UP001460270"/>
    </source>
</evidence>
<keyword evidence="3" id="KW-1185">Reference proteome</keyword>
<sequence>MTHKRVCGLSSAAAAPHRSVGRLQRLIGLWVGCSASSVCGSAAAPHRSAGRLQRLIGLWVAGCSASSVCGSPAAAPHQSVGRRLQCLIGLRVGGCSASSVCGSAAAAPHPSVGRLQRLIGLRVGGCSASSPDAGIHYTKLHSASVGLESPSDPSHCLRSSRSAGLRSPEELKKSL</sequence>
<proteinExistence type="predicted"/>
<accession>A0AAW0MGP7</accession>
<protein>
    <recommendedName>
        <fullName evidence="4">Secreted protein</fullName>
    </recommendedName>
</protein>
<feature type="region of interest" description="Disordered" evidence="1">
    <location>
        <begin position="146"/>
        <end position="175"/>
    </location>
</feature>
<evidence type="ECO:0000256" key="1">
    <source>
        <dbReference type="SAM" id="MobiDB-lite"/>
    </source>
</evidence>
<reference evidence="3" key="1">
    <citation type="submission" date="2024-04" db="EMBL/GenBank/DDBJ databases">
        <title>Salinicola lusitanus LLJ914,a marine bacterium isolated from the Okinawa Trough.</title>
        <authorList>
            <person name="Li J."/>
        </authorList>
    </citation>
    <scope>NUCLEOTIDE SEQUENCE [LARGE SCALE GENOMIC DNA]</scope>
</reference>
<dbReference type="EMBL" id="JBBPFD010000548">
    <property type="protein sequence ID" value="KAK7878249.1"/>
    <property type="molecule type" value="Genomic_DNA"/>
</dbReference>
<organism evidence="2 3">
    <name type="scientific">Mugilogobius chulae</name>
    <name type="common">yellowstripe goby</name>
    <dbReference type="NCBI Taxonomy" id="88201"/>
    <lineage>
        <taxon>Eukaryota</taxon>
        <taxon>Metazoa</taxon>
        <taxon>Chordata</taxon>
        <taxon>Craniata</taxon>
        <taxon>Vertebrata</taxon>
        <taxon>Euteleostomi</taxon>
        <taxon>Actinopterygii</taxon>
        <taxon>Neopterygii</taxon>
        <taxon>Teleostei</taxon>
        <taxon>Neoteleostei</taxon>
        <taxon>Acanthomorphata</taxon>
        <taxon>Gobiaria</taxon>
        <taxon>Gobiiformes</taxon>
        <taxon>Gobioidei</taxon>
        <taxon>Gobiidae</taxon>
        <taxon>Gobionellinae</taxon>
        <taxon>Mugilogobius</taxon>
    </lineage>
</organism>